<keyword evidence="2" id="KW-0812">Transmembrane</keyword>
<evidence type="ECO:0000256" key="1">
    <source>
        <dbReference type="SAM" id="MobiDB-lite"/>
    </source>
</evidence>
<sequence>MDTTQTPSSRYHAPTVAERTDPAERQQHGDMSHIPGWGADLDRAMRPAVPMERTPPRLDNVHWDSPAHQQPRVEVLHSIERPGLTPVFGTSAPPSGLSGRLRHMAYRWSENDLRHWMTLLLADRINVGEGLIDDLAHGHVPNVLAEMGARAEWKHNRAGFVRKALVFSALVAATAYLLRERRD</sequence>
<feature type="compositionally biased region" description="Basic and acidic residues" evidence="1">
    <location>
        <begin position="18"/>
        <end position="31"/>
    </location>
</feature>
<feature type="transmembrane region" description="Helical" evidence="2">
    <location>
        <begin position="160"/>
        <end position="178"/>
    </location>
</feature>
<keyword evidence="4" id="KW-1185">Reference proteome</keyword>
<accession>A0A4Z0BB00</accession>
<keyword evidence="2" id="KW-0472">Membrane</keyword>
<feature type="region of interest" description="Disordered" evidence="1">
    <location>
        <begin position="1"/>
        <end position="40"/>
    </location>
</feature>
<dbReference type="Proteomes" id="UP000297564">
    <property type="component" value="Unassembled WGS sequence"/>
</dbReference>
<gene>
    <name evidence="3" type="ORF">EZ242_21640</name>
</gene>
<name>A0A4Z0BB00_9BURK</name>
<comment type="caution">
    <text evidence="3">The sequence shown here is derived from an EMBL/GenBank/DDBJ whole genome shotgun (WGS) entry which is preliminary data.</text>
</comment>
<keyword evidence="2" id="KW-1133">Transmembrane helix</keyword>
<dbReference type="OrthoDB" id="6021991at2"/>
<proteinExistence type="predicted"/>
<protein>
    <submittedName>
        <fullName evidence="3">Uncharacterized protein</fullName>
    </submittedName>
</protein>
<evidence type="ECO:0000256" key="2">
    <source>
        <dbReference type="SAM" id="Phobius"/>
    </source>
</evidence>
<organism evidence="3 4">
    <name type="scientific">Ramlibacter rhizophilus</name>
    <dbReference type="NCBI Taxonomy" id="1781167"/>
    <lineage>
        <taxon>Bacteria</taxon>
        <taxon>Pseudomonadati</taxon>
        <taxon>Pseudomonadota</taxon>
        <taxon>Betaproteobacteria</taxon>
        <taxon>Burkholderiales</taxon>
        <taxon>Comamonadaceae</taxon>
        <taxon>Ramlibacter</taxon>
    </lineage>
</organism>
<dbReference type="EMBL" id="SMLL01000010">
    <property type="protein sequence ID" value="TFY96252.1"/>
    <property type="molecule type" value="Genomic_DNA"/>
</dbReference>
<reference evidence="3 4" key="1">
    <citation type="submission" date="2019-03" db="EMBL/GenBank/DDBJ databases">
        <title>Ramlibacter rhizophilus CCTCC AB2015357, whole genome shotgun sequence.</title>
        <authorList>
            <person name="Zhang X."/>
            <person name="Feng G."/>
            <person name="Zhu H."/>
        </authorList>
    </citation>
    <scope>NUCLEOTIDE SEQUENCE [LARGE SCALE GENOMIC DNA]</scope>
    <source>
        <strain evidence="3 4">CCTCC AB2015357</strain>
    </source>
</reference>
<evidence type="ECO:0000313" key="4">
    <source>
        <dbReference type="Proteomes" id="UP000297564"/>
    </source>
</evidence>
<dbReference type="AlphaFoldDB" id="A0A4Z0BB00"/>
<evidence type="ECO:0000313" key="3">
    <source>
        <dbReference type="EMBL" id="TFY96252.1"/>
    </source>
</evidence>
<dbReference type="RefSeq" id="WP_135287282.1">
    <property type="nucleotide sequence ID" value="NZ_SMLL01000010.1"/>
</dbReference>